<keyword evidence="2" id="KW-0378">Hydrolase</keyword>
<dbReference type="AlphaFoldDB" id="A0AAQ1JRA4"/>
<name>A0AAQ1JRA4_9GAMM</name>
<dbReference type="InterPro" id="IPR052896">
    <property type="entry name" value="GGT-like_enzyme"/>
</dbReference>
<gene>
    <name evidence="2" type="ORF">SAMN05216586_11431</name>
</gene>
<dbReference type="InterPro" id="IPR029055">
    <property type="entry name" value="Ntn_hydrolases_N"/>
</dbReference>
<dbReference type="Gene3D" id="1.10.246.130">
    <property type="match status" value="1"/>
</dbReference>
<comment type="caution">
    <text evidence="2">The sequence shown here is derived from an EMBL/GenBank/DDBJ whole genome shotgun (WGS) entry which is preliminary data.</text>
</comment>
<dbReference type="Pfam" id="PF01019">
    <property type="entry name" value="G_glu_transpept"/>
    <property type="match status" value="1"/>
</dbReference>
<organism evidence="2 3">
    <name type="scientific">Halopseudomonas aestusnigri</name>
    <dbReference type="NCBI Taxonomy" id="857252"/>
    <lineage>
        <taxon>Bacteria</taxon>
        <taxon>Pseudomonadati</taxon>
        <taxon>Pseudomonadota</taxon>
        <taxon>Gammaproteobacteria</taxon>
        <taxon>Pseudomonadales</taxon>
        <taxon>Pseudomonadaceae</taxon>
        <taxon>Halopseudomonas</taxon>
    </lineage>
</organism>
<dbReference type="GO" id="GO:0016787">
    <property type="term" value="F:hydrolase activity"/>
    <property type="evidence" value="ECO:0007669"/>
    <property type="project" value="UniProtKB-KW"/>
</dbReference>
<evidence type="ECO:0000313" key="3">
    <source>
        <dbReference type="Proteomes" id="UP000243518"/>
    </source>
</evidence>
<dbReference type="Proteomes" id="UP000243518">
    <property type="component" value="Unassembled WGS sequence"/>
</dbReference>
<keyword evidence="3" id="KW-1185">Reference proteome</keyword>
<dbReference type="Gene3D" id="3.60.20.40">
    <property type="match status" value="1"/>
</dbReference>
<feature type="transmembrane region" description="Helical" evidence="1">
    <location>
        <begin position="12"/>
        <end position="38"/>
    </location>
</feature>
<keyword evidence="1" id="KW-0812">Transmembrane</keyword>
<dbReference type="PANTHER" id="PTHR43881:SF5">
    <property type="entry name" value="GAMMA-GLUTAMYLTRANSPEPTIDASE"/>
    <property type="match status" value="1"/>
</dbReference>
<dbReference type="InterPro" id="IPR043137">
    <property type="entry name" value="GGT_ssub_C"/>
</dbReference>
<dbReference type="PRINTS" id="PR01210">
    <property type="entry name" value="GGTRANSPTASE"/>
</dbReference>
<dbReference type="InterPro" id="IPR043138">
    <property type="entry name" value="GGT_lsub"/>
</dbReference>
<reference evidence="2 3" key="1">
    <citation type="submission" date="2016-10" db="EMBL/GenBank/DDBJ databases">
        <authorList>
            <person name="Varghese N."/>
            <person name="Submissions S."/>
        </authorList>
    </citation>
    <scope>NUCLEOTIDE SEQUENCE [LARGE SCALE GENOMIC DNA]</scope>
    <source>
        <strain evidence="2 3">CECT 8317</strain>
    </source>
</reference>
<accession>A0AAQ1JRA4</accession>
<evidence type="ECO:0000256" key="1">
    <source>
        <dbReference type="SAM" id="Phobius"/>
    </source>
</evidence>
<dbReference type="PANTHER" id="PTHR43881">
    <property type="entry name" value="GAMMA-GLUTAMYLTRANSPEPTIDASE (AFU_ORTHOLOGUE AFUA_4G13580)"/>
    <property type="match status" value="1"/>
</dbReference>
<dbReference type="SUPFAM" id="SSF56235">
    <property type="entry name" value="N-terminal nucleophile aminohydrolases (Ntn hydrolases)"/>
    <property type="match status" value="1"/>
</dbReference>
<protein>
    <submittedName>
        <fullName evidence="2">Gamma-glutamyltranspeptidase / glutathione hydrolase</fullName>
    </submittedName>
</protein>
<dbReference type="EMBL" id="FNVE01000014">
    <property type="protein sequence ID" value="SEG66635.1"/>
    <property type="molecule type" value="Genomic_DNA"/>
</dbReference>
<keyword evidence="1" id="KW-0472">Membrane</keyword>
<proteinExistence type="predicted"/>
<evidence type="ECO:0000313" key="2">
    <source>
        <dbReference type="EMBL" id="SEG66635.1"/>
    </source>
</evidence>
<keyword evidence="1" id="KW-1133">Transmembrane helix</keyword>
<sequence>MTPLRALGEAAISVLMIIGLMFCLAEHFLLSLLAMLFLMARQEEPVMLAESRRGVICTPHNDASAAGMRMLEAGGTAIDAMLAASAALAAVYPHMTGLGGDALWMLHDGQVRTIVGIGQAGQQLPEGGRITLRGPASVATTAGAMASWELAGKISREQWGSRLGWRDLLEDASVLARDGVEVSASQLFWQQQRHDLIESLPDLKALCQQQGRWLQTGDLLRQPALADTLEQLARHGVQDFYQGELGVAFAESFARLGCGLSRDDLLATRAELVEPISIRYRDGTLFNVAPPCQGLYTLQAMAALQNKSLRACGDGSARYYHYLVEAIKQGLLRRNAELCDPASADWDFRASLSEGCGRDYAAIIDDHKAAAWNEPGRPADTVWMAATDAEGRTACLIQSLFHDFGSGCVLGDTGVLWQNRAAGFNADPAHPNAWAPGKRPAHTLNPSCYLSDDGRQLFFGTQGGDGQPQTQMVLATQLVDFAKPIDQALRTPRFLLGRSFFDSTDNLKLESDIDPQVAQQLAAMGHDIEMIPAASPFTGQAGAIALHPDGRRQAMHDPRGQGVALGQA</sequence>